<keyword evidence="2" id="KW-1133">Transmembrane helix</keyword>
<organism evidence="3 4">
    <name type="scientific">Candidatus Gallimonas gallistercoris</name>
    <dbReference type="NCBI Taxonomy" id="2838602"/>
    <lineage>
        <taxon>Bacteria</taxon>
        <taxon>Bacillati</taxon>
        <taxon>Bacillota</taxon>
        <taxon>Clostridia</taxon>
        <taxon>Candidatus Gallimonas</taxon>
    </lineage>
</organism>
<gene>
    <name evidence="3" type="ORF">H9797_01085</name>
</gene>
<keyword evidence="2" id="KW-0812">Transmembrane</keyword>
<protein>
    <submittedName>
        <fullName evidence="3">Uncharacterized protein</fullName>
    </submittedName>
</protein>
<feature type="transmembrane region" description="Helical" evidence="2">
    <location>
        <begin position="58"/>
        <end position="81"/>
    </location>
</feature>
<reference evidence="3" key="1">
    <citation type="journal article" date="2021" name="PeerJ">
        <title>Extensive microbial diversity within the chicken gut microbiome revealed by metagenomics and culture.</title>
        <authorList>
            <person name="Gilroy R."/>
            <person name="Ravi A."/>
            <person name="Getino M."/>
            <person name="Pursley I."/>
            <person name="Horton D.L."/>
            <person name="Alikhan N.F."/>
            <person name="Baker D."/>
            <person name="Gharbi K."/>
            <person name="Hall N."/>
            <person name="Watson M."/>
            <person name="Adriaenssens E.M."/>
            <person name="Foster-Nyarko E."/>
            <person name="Jarju S."/>
            <person name="Secka A."/>
            <person name="Antonio M."/>
            <person name="Oren A."/>
            <person name="Chaudhuri R.R."/>
            <person name="La Ragione R."/>
            <person name="Hildebrand F."/>
            <person name="Pallen M.J."/>
        </authorList>
    </citation>
    <scope>NUCLEOTIDE SEQUENCE</scope>
    <source>
        <strain evidence="3">CHK156-179</strain>
    </source>
</reference>
<proteinExistence type="predicted"/>
<feature type="transmembrane region" description="Helical" evidence="2">
    <location>
        <begin position="150"/>
        <end position="170"/>
    </location>
</feature>
<feature type="transmembrane region" description="Helical" evidence="2">
    <location>
        <begin position="31"/>
        <end position="51"/>
    </location>
</feature>
<feature type="region of interest" description="Disordered" evidence="1">
    <location>
        <begin position="230"/>
        <end position="252"/>
    </location>
</feature>
<dbReference type="EMBL" id="DXAJ01000022">
    <property type="protein sequence ID" value="HJA01963.1"/>
    <property type="molecule type" value="Genomic_DNA"/>
</dbReference>
<feature type="transmembrane region" description="Helical" evidence="2">
    <location>
        <begin position="182"/>
        <end position="205"/>
    </location>
</feature>
<feature type="transmembrane region" description="Helical" evidence="2">
    <location>
        <begin position="123"/>
        <end position="143"/>
    </location>
</feature>
<accession>A0A9D2GZR3</accession>
<keyword evidence="2" id="KW-0472">Membrane</keyword>
<comment type="caution">
    <text evidence="3">The sequence shown here is derived from an EMBL/GenBank/DDBJ whole genome shotgun (WGS) entry which is preliminary data.</text>
</comment>
<evidence type="ECO:0000313" key="3">
    <source>
        <dbReference type="EMBL" id="HJA01963.1"/>
    </source>
</evidence>
<evidence type="ECO:0000313" key="4">
    <source>
        <dbReference type="Proteomes" id="UP000824221"/>
    </source>
</evidence>
<name>A0A9D2GZR3_9FIRM</name>
<evidence type="ECO:0000256" key="2">
    <source>
        <dbReference type="SAM" id="Phobius"/>
    </source>
</evidence>
<feature type="compositionally biased region" description="Basic and acidic residues" evidence="1">
    <location>
        <begin position="230"/>
        <end position="242"/>
    </location>
</feature>
<sequence>MLNEAPKKPKKKIDYAHPNGWQLFWRIQRESWRRTITPALMYFFMSLLLLAAQAIEIVWLQIVLGIVCIAGGIFFNAHLLFHFGAAHDDVLRSGILYRKREEEGIAISPDHHVEKEYRPWKGFYIGFLMGLPVIILGILSGALEGTTAGGYLAGAFVMLAGCAIVPFTWLRNYVASMNGLSLYWTILTIVVPILVSGLFYILGAYRNRRKLAEKEAREAAVKRAAEEARQARLHHEQTEAQRLKTLQSKKKK</sequence>
<dbReference type="AlphaFoldDB" id="A0A9D2GZR3"/>
<evidence type="ECO:0000256" key="1">
    <source>
        <dbReference type="SAM" id="MobiDB-lite"/>
    </source>
</evidence>
<dbReference type="Proteomes" id="UP000824221">
    <property type="component" value="Unassembled WGS sequence"/>
</dbReference>
<reference evidence="3" key="2">
    <citation type="submission" date="2021-04" db="EMBL/GenBank/DDBJ databases">
        <authorList>
            <person name="Gilroy R."/>
        </authorList>
    </citation>
    <scope>NUCLEOTIDE SEQUENCE</scope>
    <source>
        <strain evidence="3">CHK156-179</strain>
    </source>
</reference>